<dbReference type="InterPro" id="IPR043128">
    <property type="entry name" value="Rev_trsase/Diguanyl_cyclase"/>
</dbReference>
<sequence length="407" mass="46097">MRSSDAAIEIIPPESEGRVHLSALPTAFAYSMVRGVETVSEERGSDEAPRQRSGTDDNNGDMHALRHHSLVKTAVLGEWIQLTPEERQKWTKLNEESSDVLNKKGLMAGRPPAGRSLHRIKLPGSAPSFVPRDRRAQHLEEESERQADELLKRGKVQPSPSVFGHNPVLAKKKDGRWRMCIDFKPLNKITAKQNFPMPRVEEILDRLQGSAVYSAVEFVVAFLQIPIHPEDRHKTAFHTRTRKPEYTCMPFRLVNAPAKLQGQVNHDFLGTIAEGWMVIYIDDVLVFSRNVHEQLQHLGRALQLIREKQWFVQAQFATPWVGPFAVRSRVNALAYIIDLPSTWRCHHSINVGFINSFGNPRGFLARVRGNRVYSRNCFFNDPAGFSASRTQIFSRRGLTPAEAMGGR</sequence>
<dbReference type="PANTHER" id="PTHR24559:SF444">
    <property type="entry name" value="REVERSE TRANSCRIPTASE DOMAIN-CONTAINING PROTEIN"/>
    <property type="match status" value="1"/>
</dbReference>
<proteinExistence type="predicted"/>
<evidence type="ECO:0000313" key="3">
    <source>
        <dbReference type="EMBL" id="CDJ29277.1"/>
    </source>
</evidence>
<feature type="domain" description="Reverse transcriptase" evidence="2">
    <location>
        <begin position="171"/>
        <end position="302"/>
    </location>
</feature>
<dbReference type="OrthoDB" id="6761011at2759"/>
<dbReference type="SUPFAM" id="SSF56672">
    <property type="entry name" value="DNA/RNA polymerases"/>
    <property type="match status" value="1"/>
</dbReference>
<feature type="compositionally biased region" description="Basic and acidic residues" evidence="1">
    <location>
        <begin position="131"/>
        <end position="147"/>
    </location>
</feature>
<dbReference type="AlphaFoldDB" id="U6JYZ6"/>
<reference evidence="3" key="2">
    <citation type="submission" date="2013-10" db="EMBL/GenBank/DDBJ databases">
        <authorList>
            <person name="Aslett M."/>
        </authorList>
    </citation>
    <scope>NUCLEOTIDE SEQUENCE [LARGE SCALE GENOMIC DNA]</scope>
    <source>
        <strain evidence="3">Houghton</strain>
    </source>
</reference>
<organism evidence="3 4">
    <name type="scientific">Eimeria mitis</name>
    <dbReference type="NCBI Taxonomy" id="44415"/>
    <lineage>
        <taxon>Eukaryota</taxon>
        <taxon>Sar</taxon>
        <taxon>Alveolata</taxon>
        <taxon>Apicomplexa</taxon>
        <taxon>Conoidasida</taxon>
        <taxon>Coccidia</taxon>
        <taxon>Eucoccidiorida</taxon>
        <taxon>Eimeriorina</taxon>
        <taxon>Eimeriidae</taxon>
        <taxon>Eimeria</taxon>
    </lineage>
</organism>
<gene>
    <name evidence="3" type="ORF">EMH_0003480</name>
</gene>
<reference evidence="3" key="1">
    <citation type="submission" date="2013-10" db="EMBL/GenBank/DDBJ databases">
        <title>Genomic analysis of the causative agents of coccidiosis in chickens.</title>
        <authorList>
            <person name="Reid A.J."/>
            <person name="Blake D."/>
            <person name="Billington K."/>
            <person name="Browne H."/>
            <person name="Dunn M."/>
            <person name="Hung S."/>
            <person name="Kawahara F."/>
            <person name="Miranda-Saavedra D."/>
            <person name="Mourier T."/>
            <person name="Nagra H."/>
            <person name="Otto T.D."/>
            <person name="Rawlings N."/>
            <person name="Sanchez A."/>
            <person name="Sanders M."/>
            <person name="Subramaniam C."/>
            <person name="Tay Y."/>
            <person name="Dear P."/>
            <person name="Doerig C."/>
            <person name="Gruber A."/>
            <person name="Parkinson J."/>
            <person name="Shirley M."/>
            <person name="Wan K.L."/>
            <person name="Berriman M."/>
            <person name="Tomley F."/>
            <person name="Pain A."/>
        </authorList>
    </citation>
    <scope>NUCLEOTIDE SEQUENCE [LARGE SCALE GENOMIC DNA]</scope>
    <source>
        <strain evidence="3">Houghton</strain>
    </source>
</reference>
<dbReference type="InterPro" id="IPR000477">
    <property type="entry name" value="RT_dom"/>
</dbReference>
<accession>U6JYZ6</accession>
<feature type="region of interest" description="Disordered" evidence="1">
    <location>
        <begin position="38"/>
        <end position="62"/>
    </location>
</feature>
<dbReference type="InterPro" id="IPR053134">
    <property type="entry name" value="RNA-dir_DNA_polymerase"/>
</dbReference>
<evidence type="ECO:0000256" key="1">
    <source>
        <dbReference type="SAM" id="MobiDB-lite"/>
    </source>
</evidence>
<feature type="region of interest" description="Disordered" evidence="1">
    <location>
        <begin position="104"/>
        <end position="147"/>
    </location>
</feature>
<dbReference type="Gene3D" id="3.30.70.270">
    <property type="match status" value="1"/>
</dbReference>
<feature type="compositionally biased region" description="Basic and acidic residues" evidence="1">
    <location>
        <begin position="40"/>
        <end position="55"/>
    </location>
</feature>
<dbReference type="InterPro" id="IPR043502">
    <property type="entry name" value="DNA/RNA_pol_sf"/>
</dbReference>
<keyword evidence="4" id="KW-1185">Reference proteome</keyword>
<dbReference type="EMBL" id="HG681826">
    <property type="protein sequence ID" value="CDJ29277.1"/>
    <property type="molecule type" value="Genomic_DNA"/>
</dbReference>
<evidence type="ECO:0000259" key="2">
    <source>
        <dbReference type="Pfam" id="PF00078"/>
    </source>
</evidence>
<dbReference type="Proteomes" id="UP000030744">
    <property type="component" value="Unassembled WGS sequence"/>
</dbReference>
<dbReference type="GeneID" id="25375397"/>
<dbReference type="RefSeq" id="XP_013351846.1">
    <property type="nucleotide sequence ID" value="XM_013496392.1"/>
</dbReference>
<evidence type="ECO:0000313" key="4">
    <source>
        <dbReference type="Proteomes" id="UP000030744"/>
    </source>
</evidence>
<name>U6JYZ6_9EIME</name>
<dbReference type="Pfam" id="PF00078">
    <property type="entry name" value="RVT_1"/>
    <property type="match status" value="1"/>
</dbReference>
<dbReference type="CDD" id="cd01647">
    <property type="entry name" value="RT_LTR"/>
    <property type="match status" value="1"/>
</dbReference>
<dbReference type="PANTHER" id="PTHR24559">
    <property type="entry name" value="TRANSPOSON TY3-I GAG-POL POLYPROTEIN"/>
    <property type="match status" value="1"/>
</dbReference>
<protein>
    <recommendedName>
        <fullName evidence="2">Reverse transcriptase domain-containing protein</fullName>
    </recommendedName>
</protein>
<dbReference type="VEuPathDB" id="ToxoDB:EMH_0003480"/>
<dbReference type="Gene3D" id="3.10.10.10">
    <property type="entry name" value="HIV Type 1 Reverse Transcriptase, subunit A, domain 1"/>
    <property type="match status" value="1"/>
</dbReference>